<proteinExistence type="inferred from homology"/>
<sequence length="309" mass="31644">MAGRRTRSIASREMTAANGVAGVRAVVTGSTRGLGLAIAKRLSAGGAHVVVNGTDTDRCRSVAEDLGAIGVGGRVEADGVADALVDTCVAEFGGIDVVVNNAGMTRDAMLTRMSRGDLRDVLAAHVEGTWAVSQAAVRAMKSGGTGGAIVNVTSGTALFGNPGQSNYAAAKGAILGMTRALSLELARFGIDVNAVAPTVKTDMTASLAKSLADEDAELGTVFGEPESVALLFGYLCSPASRGMTGQILSFDGGQLSVWSHPRPASSFDPSGTSWDITDFESALGNPSVWEPLHPDRLGRLLQGQRAGAR</sequence>
<evidence type="ECO:0000256" key="1">
    <source>
        <dbReference type="ARBA" id="ARBA00004191"/>
    </source>
</evidence>
<comment type="similarity">
    <text evidence="2">Belongs to the short-chain dehydrogenases/reductases (SDR) family.</text>
</comment>
<dbReference type="PROSITE" id="PS00061">
    <property type="entry name" value="ADH_SHORT"/>
    <property type="match status" value="1"/>
</dbReference>
<dbReference type="FunFam" id="3.40.50.720:FF:000084">
    <property type="entry name" value="Short-chain dehydrogenase reductase"/>
    <property type="match status" value="1"/>
</dbReference>
<dbReference type="SUPFAM" id="SSF51735">
    <property type="entry name" value="NAD(P)-binding Rossmann-fold domains"/>
    <property type="match status" value="1"/>
</dbReference>
<organism evidence="8 9">
    <name type="scientific">Mycolicibacterium moriokaense</name>
    <dbReference type="NCBI Taxonomy" id="39691"/>
    <lineage>
        <taxon>Bacteria</taxon>
        <taxon>Bacillati</taxon>
        <taxon>Actinomycetota</taxon>
        <taxon>Actinomycetes</taxon>
        <taxon>Mycobacteriales</taxon>
        <taxon>Mycobacteriaceae</taxon>
        <taxon>Mycolicibacterium</taxon>
    </lineage>
</organism>
<accession>A0AAD1M4G8</accession>
<dbReference type="InterPro" id="IPR002347">
    <property type="entry name" value="SDR_fam"/>
</dbReference>
<evidence type="ECO:0000256" key="3">
    <source>
        <dbReference type="ARBA" id="ARBA00022512"/>
    </source>
</evidence>
<keyword evidence="9" id="KW-1185">Reference proteome</keyword>
<dbReference type="Proteomes" id="UP000466681">
    <property type="component" value="Chromosome"/>
</dbReference>
<dbReference type="PRINTS" id="PR00081">
    <property type="entry name" value="GDHRDH"/>
</dbReference>
<reference evidence="8 9" key="1">
    <citation type="journal article" date="2019" name="Emerg. Microbes Infect.">
        <title>Comprehensive subspecies identification of 175 nontuberculous mycobacteria species based on 7547 genomic profiles.</title>
        <authorList>
            <person name="Matsumoto Y."/>
            <person name="Kinjo T."/>
            <person name="Motooka D."/>
            <person name="Nabeya D."/>
            <person name="Jung N."/>
            <person name="Uechi K."/>
            <person name="Horii T."/>
            <person name="Iida T."/>
            <person name="Fujita J."/>
            <person name="Nakamura S."/>
        </authorList>
    </citation>
    <scope>NUCLEOTIDE SEQUENCE [LARGE SCALE GENOMIC DNA]</scope>
    <source>
        <strain evidence="8 9">JCM 6375</strain>
    </source>
</reference>
<dbReference type="AlphaFoldDB" id="A0AAD1M4G8"/>
<protein>
    <recommendedName>
        <fullName evidence="5">3-oxoacyl-[acyl-carrier-protein] reductase MabA</fullName>
    </recommendedName>
</protein>
<keyword evidence="3" id="KW-0134">Cell wall</keyword>
<dbReference type="Pfam" id="PF13561">
    <property type="entry name" value="adh_short_C2"/>
    <property type="match status" value="1"/>
</dbReference>
<dbReference type="GO" id="GO:0032787">
    <property type="term" value="P:monocarboxylic acid metabolic process"/>
    <property type="evidence" value="ECO:0007669"/>
    <property type="project" value="UniProtKB-ARBA"/>
</dbReference>
<keyword evidence="4" id="KW-0560">Oxidoreductase</keyword>
<dbReference type="InterPro" id="IPR050259">
    <property type="entry name" value="SDR"/>
</dbReference>
<evidence type="ECO:0000313" key="8">
    <source>
        <dbReference type="EMBL" id="BBX00078.1"/>
    </source>
</evidence>
<evidence type="ECO:0000259" key="7">
    <source>
        <dbReference type="SMART" id="SM00822"/>
    </source>
</evidence>
<gene>
    <name evidence="8" type="primary">fabG_3</name>
    <name evidence="8" type="ORF">MMOR_10140</name>
</gene>
<dbReference type="EMBL" id="AP022560">
    <property type="protein sequence ID" value="BBX00078.1"/>
    <property type="molecule type" value="Genomic_DNA"/>
</dbReference>
<evidence type="ECO:0000256" key="5">
    <source>
        <dbReference type="ARBA" id="ARBA00040781"/>
    </source>
</evidence>
<evidence type="ECO:0000313" key="9">
    <source>
        <dbReference type="Proteomes" id="UP000466681"/>
    </source>
</evidence>
<dbReference type="PANTHER" id="PTHR42879:SF2">
    <property type="entry name" value="3-OXOACYL-[ACYL-CARRIER-PROTEIN] REDUCTASE FABG"/>
    <property type="match status" value="1"/>
</dbReference>
<dbReference type="SMART" id="SM00822">
    <property type="entry name" value="PKS_KR"/>
    <property type="match status" value="1"/>
</dbReference>
<keyword evidence="3" id="KW-0964">Secreted</keyword>
<dbReference type="KEGG" id="mmor:MMOR_10140"/>
<comment type="catalytic activity">
    <reaction evidence="6">
        <text>a (3R)-hydroxyacyl-[ACP] + NADP(+) = a 3-oxoacyl-[ACP] + NADPH + H(+)</text>
        <dbReference type="Rhea" id="RHEA:17397"/>
        <dbReference type="Rhea" id="RHEA-COMP:9916"/>
        <dbReference type="Rhea" id="RHEA-COMP:9945"/>
        <dbReference type="ChEBI" id="CHEBI:15378"/>
        <dbReference type="ChEBI" id="CHEBI:57783"/>
        <dbReference type="ChEBI" id="CHEBI:58349"/>
        <dbReference type="ChEBI" id="CHEBI:78776"/>
        <dbReference type="ChEBI" id="CHEBI:78827"/>
        <dbReference type="EC" id="1.1.1.100"/>
    </reaction>
    <physiologicalReaction direction="right-to-left" evidence="6">
        <dbReference type="Rhea" id="RHEA:17399"/>
    </physiologicalReaction>
</comment>
<dbReference type="InterPro" id="IPR057326">
    <property type="entry name" value="KR_dom"/>
</dbReference>
<comment type="subcellular location">
    <subcellularLocation>
        <location evidence="1">Secreted</location>
        <location evidence="1">Cell wall</location>
    </subcellularLocation>
</comment>
<dbReference type="PANTHER" id="PTHR42879">
    <property type="entry name" value="3-OXOACYL-(ACYL-CARRIER-PROTEIN) REDUCTASE"/>
    <property type="match status" value="1"/>
</dbReference>
<dbReference type="InterPro" id="IPR020904">
    <property type="entry name" value="Sc_DH/Rdtase_CS"/>
</dbReference>
<name>A0AAD1M4G8_9MYCO</name>
<dbReference type="InterPro" id="IPR036291">
    <property type="entry name" value="NAD(P)-bd_dom_sf"/>
</dbReference>
<feature type="domain" description="Ketoreductase" evidence="7">
    <location>
        <begin position="23"/>
        <end position="198"/>
    </location>
</feature>
<evidence type="ECO:0000256" key="2">
    <source>
        <dbReference type="ARBA" id="ARBA00006484"/>
    </source>
</evidence>
<dbReference type="Gene3D" id="3.40.50.720">
    <property type="entry name" value="NAD(P)-binding Rossmann-like Domain"/>
    <property type="match status" value="1"/>
</dbReference>
<evidence type="ECO:0000256" key="6">
    <source>
        <dbReference type="ARBA" id="ARBA00047400"/>
    </source>
</evidence>
<evidence type="ECO:0000256" key="4">
    <source>
        <dbReference type="ARBA" id="ARBA00023002"/>
    </source>
</evidence>
<dbReference type="GO" id="GO:0004316">
    <property type="term" value="F:3-oxoacyl-[acyl-carrier-protein] reductase (NADPH) activity"/>
    <property type="evidence" value="ECO:0007669"/>
    <property type="project" value="UniProtKB-EC"/>
</dbReference>
<dbReference type="PRINTS" id="PR00080">
    <property type="entry name" value="SDRFAMILY"/>
</dbReference>